<sequence>MKALFTSEWERLWSRSFVAFALFSMPILNVVLGFYYQFRNQSSTEEAVNYATVMNFPVLSLSEHLFITFNVVILVLVGFVVTEEQQKGQLRLLLQRAYSLKQLFFAKLGVMATTLFLYLGVYGLTSYLVGLFLFRMPEQSIQFISFDRISNVDMGLYTIAYYGLAYLSIIAVLSLFLFAGTLCPSVNALLAAGVSLLVFLIAVPELMQLSTAFHINVLPVIYASITKVQYSGIALMLLNGRNLAWLLSVITVYVCGFLLGSYLVFTRRSYFN</sequence>
<dbReference type="PANTHER" id="PTHR37305">
    <property type="entry name" value="INTEGRAL MEMBRANE PROTEIN-RELATED"/>
    <property type="match status" value="1"/>
</dbReference>
<organism evidence="2 3">
    <name type="scientific">Pontibacillus chungwhensis</name>
    <dbReference type="NCBI Taxonomy" id="265426"/>
    <lineage>
        <taxon>Bacteria</taxon>
        <taxon>Bacillati</taxon>
        <taxon>Bacillota</taxon>
        <taxon>Bacilli</taxon>
        <taxon>Bacillales</taxon>
        <taxon>Bacillaceae</taxon>
        <taxon>Pontibacillus</taxon>
    </lineage>
</organism>
<feature type="transmembrane region" description="Helical" evidence="1">
    <location>
        <begin position="12"/>
        <end position="36"/>
    </location>
</feature>
<reference evidence="2 3" key="1">
    <citation type="submission" date="2023-05" db="EMBL/GenBank/DDBJ databases">
        <title>Comparative genomics reveals the evidence of polycyclic aromatic hydrocarbons degradation in moderately halophilic genus Pontibacillus.</title>
        <authorList>
            <person name="Yang H."/>
            <person name="Qian Z."/>
        </authorList>
    </citation>
    <scope>NUCLEOTIDE SEQUENCE [LARGE SCALE GENOMIC DNA]</scope>
    <source>
        <strain evidence="3">HN14</strain>
    </source>
</reference>
<feature type="transmembrane region" description="Helical" evidence="1">
    <location>
        <begin position="243"/>
        <end position="265"/>
    </location>
</feature>
<evidence type="ECO:0000256" key="1">
    <source>
        <dbReference type="SAM" id="Phobius"/>
    </source>
</evidence>
<evidence type="ECO:0000313" key="3">
    <source>
        <dbReference type="Proteomes" id="UP001236652"/>
    </source>
</evidence>
<protein>
    <recommendedName>
        <fullName evidence="4">ABC transporter permease</fullName>
    </recommendedName>
</protein>
<feature type="transmembrane region" description="Helical" evidence="1">
    <location>
        <begin position="103"/>
        <end position="134"/>
    </location>
</feature>
<evidence type="ECO:0008006" key="4">
    <source>
        <dbReference type="Google" id="ProtNLM"/>
    </source>
</evidence>
<evidence type="ECO:0000313" key="2">
    <source>
        <dbReference type="EMBL" id="WIF96697.1"/>
    </source>
</evidence>
<accession>A0ABY8UT64</accession>
<feature type="transmembrane region" description="Helical" evidence="1">
    <location>
        <begin position="64"/>
        <end position="82"/>
    </location>
</feature>
<keyword evidence="1" id="KW-0472">Membrane</keyword>
<name>A0ABY8UT64_9BACI</name>
<keyword evidence="1" id="KW-0812">Transmembrane</keyword>
<dbReference type="Proteomes" id="UP001236652">
    <property type="component" value="Chromosome"/>
</dbReference>
<dbReference type="RefSeq" id="WP_231416963.1">
    <property type="nucleotide sequence ID" value="NZ_CP126446.1"/>
</dbReference>
<dbReference type="PANTHER" id="PTHR37305:SF1">
    <property type="entry name" value="MEMBRANE PROTEIN"/>
    <property type="match status" value="1"/>
</dbReference>
<feature type="transmembrane region" description="Helical" evidence="1">
    <location>
        <begin position="186"/>
        <end position="203"/>
    </location>
</feature>
<feature type="transmembrane region" description="Helical" evidence="1">
    <location>
        <begin position="154"/>
        <end position="179"/>
    </location>
</feature>
<keyword evidence="1" id="KW-1133">Transmembrane helix</keyword>
<proteinExistence type="predicted"/>
<keyword evidence="3" id="KW-1185">Reference proteome</keyword>
<dbReference type="EMBL" id="CP126446">
    <property type="protein sequence ID" value="WIF96697.1"/>
    <property type="molecule type" value="Genomic_DNA"/>
</dbReference>
<gene>
    <name evidence="2" type="ORF">QNI29_13165</name>
</gene>